<organism evidence="2">
    <name type="scientific">marine metagenome</name>
    <dbReference type="NCBI Taxonomy" id="408172"/>
    <lineage>
        <taxon>unclassified sequences</taxon>
        <taxon>metagenomes</taxon>
        <taxon>ecological metagenomes</taxon>
    </lineage>
</organism>
<proteinExistence type="predicted"/>
<evidence type="ECO:0000313" key="2">
    <source>
        <dbReference type="EMBL" id="SVA90563.1"/>
    </source>
</evidence>
<gene>
    <name evidence="2" type="ORF">METZ01_LOCUS143417</name>
</gene>
<keyword evidence="1" id="KW-0472">Membrane</keyword>
<dbReference type="AlphaFoldDB" id="A0A381ZPA0"/>
<feature type="transmembrane region" description="Helical" evidence="1">
    <location>
        <begin position="64"/>
        <end position="83"/>
    </location>
</feature>
<dbReference type="EMBL" id="UINC01021945">
    <property type="protein sequence ID" value="SVA90563.1"/>
    <property type="molecule type" value="Genomic_DNA"/>
</dbReference>
<keyword evidence="1" id="KW-1133">Transmembrane helix</keyword>
<feature type="transmembrane region" description="Helical" evidence="1">
    <location>
        <begin position="37"/>
        <end position="57"/>
    </location>
</feature>
<feature type="transmembrane region" description="Helical" evidence="1">
    <location>
        <begin position="113"/>
        <end position="131"/>
    </location>
</feature>
<protein>
    <submittedName>
        <fullName evidence="2">Uncharacterized protein</fullName>
    </submittedName>
</protein>
<name>A0A381ZPA0_9ZZZZ</name>
<accession>A0A381ZPA0</accession>
<evidence type="ECO:0000256" key="1">
    <source>
        <dbReference type="SAM" id="Phobius"/>
    </source>
</evidence>
<reference evidence="2" key="1">
    <citation type="submission" date="2018-05" db="EMBL/GenBank/DDBJ databases">
        <authorList>
            <person name="Lanie J.A."/>
            <person name="Ng W.-L."/>
            <person name="Kazmierczak K.M."/>
            <person name="Andrzejewski T.M."/>
            <person name="Davidsen T.M."/>
            <person name="Wayne K.J."/>
            <person name="Tettelin H."/>
            <person name="Glass J.I."/>
            <person name="Rusch D."/>
            <person name="Podicherti R."/>
            <person name="Tsui H.-C.T."/>
            <person name="Winkler M.E."/>
        </authorList>
    </citation>
    <scope>NUCLEOTIDE SEQUENCE</scope>
</reference>
<keyword evidence="1" id="KW-0812">Transmembrane</keyword>
<feature type="transmembrane region" description="Helical" evidence="1">
    <location>
        <begin position="12"/>
        <end position="31"/>
    </location>
</feature>
<sequence length="136" mass="16363">MKYLKNINGPIYLLISLILGIASLSHHFYFINTDIQWFLLMIPFYALFYTATWFRMINLGWRKIFFWLFIYLSYIDAIISYRIPFNAFGEDFHKLAYYPLKPIHEISSIIEGFGYYLIVLFYIVLLLLVILNKKPH</sequence>